<proteinExistence type="predicted"/>
<feature type="domain" description="Peptidase family M23 N-terminal" evidence="3">
    <location>
        <begin position="34"/>
        <end position="85"/>
    </location>
</feature>
<protein>
    <recommendedName>
        <fullName evidence="6">Peptidase M23 domain-containing protein</fullName>
    </recommendedName>
</protein>
<dbReference type="SUPFAM" id="SSF51261">
    <property type="entry name" value="Duplicated hybrid motif"/>
    <property type="match status" value="1"/>
</dbReference>
<dbReference type="HOGENOM" id="CLU_029425_5_4_6"/>
<dbReference type="PANTHER" id="PTHR21666">
    <property type="entry name" value="PEPTIDASE-RELATED"/>
    <property type="match status" value="1"/>
</dbReference>
<dbReference type="InterPro" id="IPR040487">
    <property type="entry name" value="Peptidase_M23_N"/>
</dbReference>
<dbReference type="PANTHER" id="PTHR21666:SF285">
    <property type="entry name" value="M23 FAMILY METALLOPEPTIDASE"/>
    <property type="match status" value="1"/>
</dbReference>
<dbReference type="Proteomes" id="UP000013049">
    <property type="component" value="Unassembled WGS sequence"/>
</dbReference>
<dbReference type="Pfam" id="PF01551">
    <property type="entry name" value="Peptidase_M23"/>
    <property type="match status" value="1"/>
</dbReference>
<dbReference type="AlphaFoldDB" id="N8W938"/>
<evidence type="ECO:0000259" key="3">
    <source>
        <dbReference type="Pfam" id="PF18421"/>
    </source>
</evidence>
<dbReference type="EMBL" id="APPC01000018">
    <property type="protein sequence ID" value="ENU91867.1"/>
    <property type="molecule type" value="Genomic_DNA"/>
</dbReference>
<dbReference type="PATRIC" id="fig|1217712.3.peg.2854"/>
<dbReference type="eggNOG" id="COG0739">
    <property type="taxonomic scope" value="Bacteria"/>
</dbReference>
<dbReference type="FunFam" id="2.70.70.10:FF:000019">
    <property type="entry name" value="M23 family peptidase"/>
    <property type="match status" value="1"/>
</dbReference>
<feature type="chain" id="PRO_5004134638" description="Peptidase M23 domain-containing protein" evidence="1">
    <location>
        <begin position="25"/>
        <end position="269"/>
    </location>
</feature>
<dbReference type="Pfam" id="PF18421">
    <property type="entry name" value="Peptidase_M23_N"/>
    <property type="match status" value="1"/>
</dbReference>
<gene>
    <name evidence="4" type="ORF">F971_02960</name>
</gene>
<evidence type="ECO:0000256" key="1">
    <source>
        <dbReference type="SAM" id="SignalP"/>
    </source>
</evidence>
<keyword evidence="1" id="KW-0732">Signal</keyword>
<accession>N8W938</accession>
<dbReference type="InterPro" id="IPR011055">
    <property type="entry name" value="Dup_hybrid_motif"/>
</dbReference>
<evidence type="ECO:0000259" key="2">
    <source>
        <dbReference type="Pfam" id="PF01551"/>
    </source>
</evidence>
<evidence type="ECO:0000313" key="4">
    <source>
        <dbReference type="EMBL" id="ENU91867.1"/>
    </source>
</evidence>
<feature type="signal peptide" evidence="1">
    <location>
        <begin position="1"/>
        <end position="24"/>
    </location>
</feature>
<dbReference type="InterPro" id="IPR016047">
    <property type="entry name" value="M23ase_b-sheet_dom"/>
</dbReference>
<evidence type="ECO:0000313" key="5">
    <source>
        <dbReference type="Proteomes" id="UP000013049"/>
    </source>
</evidence>
<dbReference type="Gene3D" id="2.70.70.10">
    <property type="entry name" value="Glucose Permease (Domain IIA)"/>
    <property type="match status" value="1"/>
</dbReference>
<organism evidence="4 5">
    <name type="scientific">Acinetobacter vivianii</name>
    <dbReference type="NCBI Taxonomy" id="1776742"/>
    <lineage>
        <taxon>Bacteria</taxon>
        <taxon>Pseudomonadati</taxon>
        <taxon>Pseudomonadota</taxon>
        <taxon>Gammaproteobacteria</taxon>
        <taxon>Moraxellales</taxon>
        <taxon>Moraxellaceae</taxon>
        <taxon>Acinetobacter</taxon>
    </lineage>
</organism>
<name>N8W938_9GAMM</name>
<reference evidence="4 5" key="1">
    <citation type="submission" date="2013-02" db="EMBL/GenBank/DDBJ databases">
        <title>The Genome Sequence of Acinetobacter sp. NIPH 758.</title>
        <authorList>
            <consortium name="The Broad Institute Genome Sequencing Platform"/>
            <consortium name="The Broad Institute Genome Sequencing Center for Infectious Disease"/>
            <person name="Cerqueira G."/>
            <person name="Feldgarden M."/>
            <person name="Courvalin P."/>
            <person name="Perichon B."/>
            <person name="Grillot-Courvalin C."/>
            <person name="Clermont D."/>
            <person name="Rocha E."/>
            <person name="Yoon E.-J."/>
            <person name="Nemec A."/>
            <person name="Walker B."/>
            <person name="Young S.K."/>
            <person name="Zeng Q."/>
            <person name="Gargeya S."/>
            <person name="Fitzgerald M."/>
            <person name="Haas B."/>
            <person name="Abouelleil A."/>
            <person name="Alvarado L."/>
            <person name="Arachchi H.M."/>
            <person name="Berlin A.M."/>
            <person name="Chapman S.B."/>
            <person name="Dewar J."/>
            <person name="Goldberg J."/>
            <person name="Griggs A."/>
            <person name="Gujja S."/>
            <person name="Hansen M."/>
            <person name="Howarth C."/>
            <person name="Imamovic A."/>
            <person name="Larimer J."/>
            <person name="McCowan C."/>
            <person name="Murphy C."/>
            <person name="Neiman D."/>
            <person name="Pearson M."/>
            <person name="Priest M."/>
            <person name="Roberts A."/>
            <person name="Saif S."/>
            <person name="Shea T."/>
            <person name="Sisk P."/>
            <person name="Sykes S."/>
            <person name="Wortman J."/>
            <person name="Nusbaum C."/>
            <person name="Birren B."/>
        </authorList>
    </citation>
    <scope>NUCLEOTIDE SEQUENCE [LARGE SCALE GENOMIC DNA]</scope>
    <source>
        <strain evidence="4 5">NIPH 758</strain>
    </source>
</reference>
<dbReference type="CDD" id="cd12797">
    <property type="entry name" value="M23_peptidase"/>
    <property type="match status" value="1"/>
</dbReference>
<dbReference type="GO" id="GO:0004222">
    <property type="term" value="F:metalloendopeptidase activity"/>
    <property type="evidence" value="ECO:0007669"/>
    <property type="project" value="TreeGrafter"/>
</dbReference>
<sequence length="269" mass="29748">MMLMYLKKILLGAACLLPLHSAFAQLPQDSRRAGGIAVIPLTANTTQVFYEQKPVLITQEGTQRYAVFGIPLSAPLGSLSLTTNASPIQIEVTPYRYAEQRLNVKNQDYVNPNQDQLDRYAREAKEQNDIYSSFTQSNWNSFPNFIRPTAGKFSNSFGRKRFFNGEERAPHSGLDIPAPVGQKVVAPADGVVVGTGNYFFNGNTVLIDHGQGLISMFCHLSKINVEKGQRIQQGEILGLVGKTGRVTGPHLHWGMSLNNARVDPQLFLK</sequence>
<feature type="domain" description="M23ase beta-sheet core" evidence="2">
    <location>
        <begin position="170"/>
        <end position="264"/>
    </location>
</feature>
<dbReference type="InterPro" id="IPR050570">
    <property type="entry name" value="Cell_wall_metabolism_enzyme"/>
</dbReference>
<evidence type="ECO:0008006" key="6">
    <source>
        <dbReference type="Google" id="ProtNLM"/>
    </source>
</evidence>
<dbReference type="Gene3D" id="2.60.40.1590">
    <property type="entry name" value="Peptidoglycan hydrolase domains"/>
    <property type="match status" value="1"/>
</dbReference>
<comment type="caution">
    <text evidence="4">The sequence shown here is derived from an EMBL/GenBank/DDBJ whole genome shotgun (WGS) entry which is preliminary data.</text>
</comment>